<reference evidence="2 3" key="1">
    <citation type="submission" date="2013-11" db="EMBL/GenBank/DDBJ databases">
        <title>Genome sequencing of Stegodyphus mimosarum.</title>
        <authorList>
            <person name="Bechsgaard J."/>
        </authorList>
    </citation>
    <scope>NUCLEOTIDE SEQUENCE [LARGE SCALE GENOMIC DNA]</scope>
</reference>
<feature type="non-terminal residue" evidence="2">
    <location>
        <position position="408"/>
    </location>
</feature>
<dbReference type="OMA" id="SENECIM"/>
<gene>
    <name evidence="2" type="ORF">X975_00760</name>
</gene>
<accession>A0A087TVT1</accession>
<evidence type="ECO:0000256" key="1">
    <source>
        <dbReference type="SAM" id="MobiDB-lite"/>
    </source>
</evidence>
<proteinExistence type="predicted"/>
<protein>
    <submittedName>
        <fullName evidence="2">Uncharacterized protein</fullName>
    </submittedName>
</protein>
<organism evidence="2 3">
    <name type="scientific">Stegodyphus mimosarum</name>
    <name type="common">African social velvet spider</name>
    <dbReference type="NCBI Taxonomy" id="407821"/>
    <lineage>
        <taxon>Eukaryota</taxon>
        <taxon>Metazoa</taxon>
        <taxon>Ecdysozoa</taxon>
        <taxon>Arthropoda</taxon>
        <taxon>Chelicerata</taxon>
        <taxon>Arachnida</taxon>
        <taxon>Araneae</taxon>
        <taxon>Araneomorphae</taxon>
        <taxon>Entelegynae</taxon>
        <taxon>Eresoidea</taxon>
        <taxon>Eresidae</taxon>
        <taxon>Stegodyphus</taxon>
    </lineage>
</organism>
<name>A0A087TVT1_STEMI</name>
<keyword evidence="3" id="KW-1185">Reference proteome</keyword>
<dbReference type="Proteomes" id="UP000054359">
    <property type="component" value="Unassembled WGS sequence"/>
</dbReference>
<dbReference type="EMBL" id="KK116979">
    <property type="protein sequence ID" value="KFM69220.1"/>
    <property type="molecule type" value="Genomic_DNA"/>
</dbReference>
<feature type="compositionally biased region" description="Polar residues" evidence="1">
    <location>
        <begin position="57"/>
        <end position="75"/>
    </location>
</feature>
<feature type="region of interest" description="Disordered" evidence="1">
    <location>
        <begin position="27"/>
        <end position="94"/>
    </location>
</feature>
<feature type="region of interest" description="Disordered" evidence="1">
    <location>
        <begin position="1"/>
        <end position="20"/>
    </location>
</feature>
<evidence type="ECO:0000313" key="3">
    <source>
        <dbReference type="Proteomes" id="UP000054359"/>
    </source>
</evidence>
<dbReference type="OrthoDB" id="6780355at2759"/>
<evidence type="ECO:0000313" key="2">
    <source>
        <dbReference type="EMBL" id="KFM69220.1"/>
    </source>
</evidence>
<dbReference type="AlphaFoldDB" id="A0A087TVT1"/>
<dbReference type="STRING" id="407821.A0A087TVT1"/>
<feature type="compositionally biased region" description="Basic residues" evidence="1">
    <location>
        <begin position="8"/>
        <end position="20"/>
    </location>
</feature>
<sequence length="408" mass="47643">MTSIREQRAKRKSWKTCSKKYRAAKKKEQLQILSEDSPPSSPVLPVVLNETTEPKENLSSPQPQYASSEISTNSYSSGKSRKESGRKKVNKSRSAAYRKIEELEKELKTYKAKCSKNKSRYYREKGKINKRKDDTPNTKVRKLLKGVKVSSPIKRRLVFNEAVISQMTDNFQKARNKKESRKSFLCYVAGKIIKKYKCRNELKKLFKLKNLKSRDGKEKLVIQAKLKLIKQDIQDFLEDDSCSTLCPGKKDTISRNGVKKQKRYLNDSLQNHKDFSSKYTQYFIHYSSFCKLRPFWCVQKKVGKRDTCLCRLHENMKLIVSALKQLKIISERTPDELYKSLCCDTKENIEKCLERNCNECKNKKIKFLEYSEEDTVSYEKWVLKKVNIVAKGINKTVKKHSKDQINCS</sequence>